<accession>A0A7W9FQ09</accession>
<name>A0A7W9FQ09_9HYPH</name>
<feature type="compositionally biased region" description="Basic and acidic residues" evidence="2">
    <location>
        <begin position="1"/>
        <end position="27"/>
    </location>
</feature>
<sequence>MTDDKENHTPPSGRSEHRALENRRSDGVGEPSAEIEIRPAISGFFEQPKASASAFFKVIRNHDVKRFTVADQADAEKLMEEMDPDGERLWNLMSQASLPEAVDAWILGAAQKRLATKLGEFFDPQEFDKQEIFKSLTKGLSKDLQTEDKEKRRGAENWLRIGLSWLIEKRTLQPWQIAEGLLPILFPESKSASRLASRAIQKGKASEFRLAIAVAGLAHDMVKVAERERDQERQISAGLRDRLADTRATLDRLQAKLTETQNELAQQNSKLVEAEATLAAERQHWGHDLSETKAEQRVLLGERIGPLLQDAVDALEIDPPAPGLALRRIKAALSTIEEAKA</sequence>
<evidence type="ECO:0000313" key="4">
    <source>
        <dbReference type="Proteomes" id="UP000523821"/>
    </source>
</evidence>
<evidence type="ECO:0000313" key="3">
    <source>
        <dbReference type="EMBL" id="MBB5754666.1"/>
    </source>
</evidence>
<dbReference type="AlphaFoldDB" id="A0A7W9FQ09"/>
<comment type="caution">
    <text evidence="3">The sequence shown here is derived from an EMBL/GenBank/DDBJ whole genome shotgun (WGS) entry which is preliminary data.</text>
</comment>
<proteinExistence type="predicted"/>
<organism evidence="3 4">
    <name type="scientific">Prosthecomicrobium pneumaticum</name>
    <dbReference type="NCBI Taxonomy" id="81895"/>
    <lineage>
        <taxon>Bacteria</taxon>
        <taxon>Pseudomonadati</taxon>
        <taxon>Pseudomonadota</taxon>
        <taxon>Alphaproteobacteria</taxon>
        <taxon>Hyphomicrobiales</taxon>
        <taxon>Kaistiaceae</taxon>
        <taxon>Prosthecomicrobium</taxon>
    </lineage>
</organism>
<feature type="coiled-coil region" evidence="1">
    <location>
        <begin position="236"/>
        <end position="284"/>
    </location>
</feature>
<reference evidence="3 4" key="1">
    <citation type="submission" date="2020-08" db="EMBL/GenBank/DDBJ databases">
        <title>Genomic Encyclopedia of Type Strains, Phase IV (KMG-IV): sequencing the most valuable type-strain genomes for metagenomic binning, comparative biology and taxonomic classification.</title>
        <authorList>
            <person name="Goeker M."/>
        </authorList>
    </citation>
    <scope>NUCLEOTIDE SEQUENCE [LARGE SCALE GENOMIC DNA]</scope>
    <source>
        <strain evidence="3 4">DSM 16268</strain>
    </source>
</reference>
<keyword evidence="1" id="KW-0175">Coiled coil</keyword>
<evidence type="ECO:0000256" key="1">
    <source>
        <dbReference type="SAM" id="Coils"/>
    </source>
</evidence>
<dbReference type="Proteomes" id="UP000523821">
    <property type="component" value="Unassembled WGS sequence"/>
</dbReference>
<keyword evidence="4" id="KW-1185">Reference proteome</keyword>
<gene>
    <name evidence="3" type="ORF">GGQ63_003754</name>
</gene>
<evidence type="ECO:0000256" key="2">
    <source>
        <dbReference type="SAM" id="MobiDB-lite"/>
    </source>
</evidence>
<protein>
    <submittedName>
        <fullName evidence="3">Putative coiled-coil protein SlyX</fullName>
    </submittedName>
</protein>
<feature type="region of interest" description="Disordered" evidence="2">
    <location>
        <begin position="1"/>
        <end position="33"/>
    </location>
</feature>
<dbReference type="RefSeq" id="WP_183858101.1">
    <property type="nucleotide sequence ID" value="NZ_JACHOO010000009.1"/>
</dbReference>
<dbReference type="EMBL" id="JACHOO010000009">
    <property type="protein sequence ID" value="MBB5754666.1"/>
    <property type="molecule type" value="Genomic_DNA"/>
</dbReference>